<dbReference type="InterPro" id="IPR001387">
    <property type="entry name" value="Cro/C1-type_HTH"/>
</dbReference>
<keyword evidence="1" id="KW-0805">Transcription regulation</keyword>
<dbReference type="PROSITE" id="PS50943">
    <property type="entry name" value="HTH_CROC1"/>
    <property type="match status" value="1"/>
</dbReference>
<sequence length="213" mass="22949">MARDMASASNQGIEAFGARLKLAMNGVSPRAFAQQCEMSEGALWSYLRGSTFPTLDRLDRLAKACGRSPAWLAFGADAPVGHAESDLAVVPIYESTCAGGHGSWRARAKQIGALPLLTSELKRKGVAATDLSAVSLPVETVVFNHSLAALQGDGRYVLDFDGQLCTRRLQRQFDGSVLILGEEHGFKDMLVPRHHVDQIAVAGPCIWADTWLV</sequence>
<dbReference type="GO" id="GO:0003677">
    <property type="term" value="F:DNA binding"/>
    <property type="evidence" value="ECO:0007669"/>
    <property type="project" value="UniProtKB-KW"/>
</dbReference>
<keyword evidence="3" id="KW-0804">Transcription</keyword>
<evidence type="ECO:0000259" key="4">
    <source>
        <dbReference type="PROSITE" id="PS50943"/>
    </source>
</evidence>
<dbReference type="RefSeq" id="WP_024765042.1">
    <property type="nucleotide sequence ID" value="NZ_CP049142.1"/>
</dbReference>
<dbReference type="Gene3D" id="1.10.260.40">
    <property type="entry name" value="lambda repressor-like DNA-binding domains"/>
    <property type="match status" value="1"/>
</dbReference>
<dbReference type="PANTHER" id="PTHR40661">
    <property type="match status" value="1"/>
</dbReference>
<dbReference type="SMART" id="SM00530">
    <property type="entry name" value="HTH_XRE"/>
    <property type="match status" value="1"/>
</dbReference>
<gene>
    <name evidence="5" type="ORF">G5B91_34710</name>
</gene>
<reference evidence="5 6" key="1">
    <citation type="submission" date="2020-02" db="EMBL/GenBank/DDBJ databases">
        <title>Integrative conjugative elements (ICEs) and plasmids drive adaptation of Pseudomonas nitroreducens strain HBP1 to wastewater environment.</title>
        <authorList>
            <person name="Sentchilo V."/>
            <person name="Carraro N."/>
            <person name="Bertelli C."/>
            <person name="van der Meer J.R."/>
        </authorList>
    </citation>
    <scope>NUCLEOTIDE SEQUENCE [LARGE SCALE GENOMIC DNA]</scope>
    <source>
        <strain evidence="5 6">HBP1</strain>
        <plasmid evidence="6">ppnihbp1_1</plasmid>
    </source>
</reference>
<dbReference type="KEGG" id="pnt:G5B91_34710"/>
<evidence type="ECO:0000256" key="2">
    <source>
        <dbReference type="ARBA" id="ARBA00023125"/>
    </source>
</evidence>
<proteinExistence type="predicted"/>
<organism evidence="5 6">
    <name type="scientific">Pseudomonas nitroreducens</name>
    <dbReference type="NCBI Taxonomy" id="46680"/>
    <lineage>
        <taxon>Bacteria</taxon>
        <taxon>Pseudomonadati</taxon>
        <taxon>Pseudomonadota</taxon>
        <taxon>Gammaproteobacteria</taxon>
        <taxon>Pseudomonadales</taxon>
        <taxon>Pseudomonadaceae</taxon>
        <taxon>Pseudomonas</taxon>
    </lineage>
</organism>
<evidence type="ECO:0000256" key="1">
    <source>
        <dbReference type="ARBA" id="ARBA00023015"/>
    </source>
</evidence>
<dbReference type="InterPro" id="IPR010982">
    <property type="entry name" value="Lambda_DNA-bd_dom_sf"/>
</dbReference>
<dbReference type="Proteomes" id="UP000501063">
    <property type="component" value="Plasmid pPniHBP1_1"/>
</dbReference>
<dbReference type="AlphaFoldDB" id="A0A6G6J7X5"/>
<geneLocation type="plasmid" evidence="6">
    <name>ppnihbp1_1</name>
</geneLocation>
<dbReference type="EMBL" id="CP049142">
    <property type="protein sequence ID" value="QIE91485.1"/>
    <property type="molecule type" value="Genomic_DNA"/>
</dbReference>
<keyword evidence="5" id="KW-0614">Plasmid</keyword>
<name>A0A6G6J7X5_PSENT</name>
<dbReference type="PANTHER" id="PTHR40661:SF3">
    <property type="entry name" value="FELS-1 PROPHAGE TRANSCRIPTIONAL REGULATOR"/>
    <property type="match status" value="1"/>
</dbReference>
<feature type="domain" description="HTH cro/C1-type" evidence="4">
    <location>
        <begin position="25"/>
        <end position="72"/>
    </location>
</feature>
<protein>
    <recommendedName>
        <fullName evidence="4">HTH cro/C1-type domain-containing protein</fullName>
    </recommendedName>
</protein>
<evidence type="ECO:0000313" key="5">
    <source>
        <dbReference type="EMBL" id="QIE91485.1"/>
    </source>
</evidence>
<keyword evidence="2" id="KW-0238">DNA-binding</keyword>
<evidence type="ECO:0000313" key="6">
    <source>
        <dbReference type="Proteomes" id="UP000501063"/>
    </source>
</evidence>
<accession>A0A6G6J7X5</accession>
<dbReference type="SUPFAM" id="SSF47413">
    <property type="entry name" value="lambda repressor-like DNA-binding domains"/>
    <property type="match status" value="1"/>
</dbReference>
<dbReference type="Pfam" id="PF13560">
    <property type="entry name" value="HTH_31"/>
    <property type="match status" value="1"/>
</dbReference>
<evidence type="ECO:0000256" key="3">
    <source>
        <dbReference type="ARBA" id="ARBA00023163"/>
    </source>
</evidence>